<keyword evidence="1" id="KW-0812">Transmembrane</keyword>
<evidence type="ECO:0000256" key="1">
    <source>
        <dbReference type="SAM" id="Phobius"/>
    </source>
</evidence>
<dbReference type="EMBL" id="JAUCML010000010">
    <property type="protein sequence ID" value="MDM7886231.1"/>
    <property type="molecule type" value="Genomic_DNA"/>
</dbReference>
<keyword evidence="1" id="KW-0472">Membrane</keyword>
<dbReference type="Proteomes" id="UP001237823">
    <property type="component" value="Unassembled WGS sequence"/>
</dbReference>
<protein>
    <submittedName>
        <fullName evidence="2">Uncharacterized protein</fullName>
    </submittedName>
</protein>
<organism evidence="2 3">
    <name type="scientific">Curtobacterium citri</name>
    <dbReference type="NCBI Taxonomy" id="3055139"/>
    <lineage>
        <taxon>Bacteria</taxon>
        <taxon>Bacillati</taxon>
        <taxon>Actinomycetota</taxon>
        <taxon>Actinomycetes</taxon>
        <taxon>Micrococcales</taxon>
        <taxon>Microbacteriaceae</taxon>
        <taxon>Curtobacterium</taxon>
    </lineage>
</organism>
<evidence type="ECO:0000313" key="2">
    <source>
        <dbReference type="EMBL" id="MDM7886231.1"/>
    </source>
</evidence>
<accession>A0ABT7T9J7</accession>
<feature type="transmembrane region" description="Helical" evidence="1">
    <location>
        <begin position="91"/>
        <end position="110"/>
    </location>
</feature>
<dbReference type="RefSeq" id="WP_289459524.1">
    <property type="nucleotide sequence ID" value="NZ_JAUCML010000010.1"/>
</dbReference>
<sequence length="159" mass="15694">MQALYDATDPRTHVFDGGEARASGVEAGLVDDYATGFAATGGSVRGATVDSARLSALRAAGDVRACSGRTRSDSTSAQLNVYLSSCNTNRLLAVIGGGTGVVGTIAGILAPTGLRAAAAGALAGVLAVAGAFLGVCAAKGRGTVIHNIPPSTITWCNSQ</sequence>
<evidence type="ECO:0000313" key="3">
    <source>
        <dbReference type="Proteomes" id="UP001237823"/>
    </source>
</evidence>
<proteinExistence type="predicted"/>
<reference evidence="2 3" key="1">
    <citation type="submission" date="2023-06" db="EMBL/GenBank/DDBJ databases">
        <authorList>
            <person name="Feng G."/>
            <person name="Li J."/>
            <person name="Zhu H."/>
        </authorList>
    </citation>
    <scope>NUCLEOTIDE SEQUENCE [LARGE SCALE GENOMIC DNA]</scope>
    <source>
        <strain evidence="2 3">RHCKG23</strain>
    </source>
</reference>
<gene>
    <name evidence="2" type="ORF">QUG92_14045</name>
</gene>
<name>A0ABT7T9J7_9MICO</name>
<comment type="caution">
    <text evidence="2">The sequence shown here is derived from an EMBL/GenBank/DDBJ whole genome shotgun (WGS) entry which is preliminary data.</text>
</comment>
<keyword evidence="3" id="KW-1185">Reference proteome</keyword>
<keyword evidence="1" id="KW-1133">Transmembrane helix</keyword>
<feature type="transmembrane region" description="Helical" evidence="1">
    <location>
        <begin position="116"/>
        <end position="138"/>
    </location>
</feature>